<dbReference type="SUPFAM" id="SSF144232">
    <property type="entry name" value="HIT/MYND zinc finger-like"/>
    <property type="match status" value="1"/>
</dbReference>
<evidence type="ECO:0000256" key="3">
    <source>
        <dbReference type="ARBA" id="ARBA00022833"/>
    </source>
</evidence>
<keyword evidence="1" id="KW-0479">Metal-binding</keyword>
<organism evidence="6 7">
    <name type="scientific">Coffea arabica</name>
    <name type="common">Arabian coffee</name>
    <dbReference type="NCBI Taxonomy" id="13443"/>
    <lineage>
        <taxon>Eukaryota</taxon>
        <taxon>Viridiplantae</taxon>
        <taxon>Streptophyta</taxon>
        <taxon>Embryophyta</taxon>
        <taxon>Tracheophyta</taxon>
        <taxon>Spermatophyta</taxon>
        <taxon>Magnoliopsida</taxon>
        <taxon>eudicotyledons</taxon>
        <taxon>Gunneridae</taxon>
        <taxon>Pentapetalae</taxon>
        <taxon>asterids</taxon>
        <taxon>lamiids</taxon>
        <taxon>Gentianales</taxon>
        <taxon>Rubiaceae</taxon>
        <taxon>Ixoroideae</taxon>
        <taxon>Gardenieae complex</taxon>
        <taxon>Bertiereae - Coffeeae clade</taxon>
        <taxon>Coffeeae</taxon>
        <taxon>Coffea</taxon>
    </lineage>
</organism>
<dbReference type="CDD" id="cd23024">
    <property type="entry name" value="zf-HIT_ZNHIT2-3"/>
    <property type="match status" value="1"/>
</dbReference>
<dbReference type="GeneID" id="140013439"/>
<keyword evidence="3" id="KW-0862">Zinc</keyword>
<sequence>MGPKICQVCDDAQSKYKCPRCLVPYCSLVCFKKHKEIPCSKPESSSQAPKRAMHLEKPYYVDDPSESLQRVQLESIACSSEIRDILKDKELQKLILNVDGSAEAEKELGKAMEVDAFRIFTEKILSIIGPKV</sequence>
<proteinExistence type="predicted"/>
<dbReference type="Proteomes" id="UP001652660">
    <property type="component" value="Chromosome 1e"/>
</dbReference>
<dbReference type="PROSITE" id="PS51083">
    <property type="entry name" value="ZF_HIT"/>
    <property type="match status" value="1"/>
</dbReference>
<reference evidence="7" key="2">
    <citation type="submission" date="2025-08" db="UniProtKB">
        <authorList>
            <consortium name="RefSeq"/>
        </authorList>
    </citation>
    <scope>IDENTIFICATION</scope>
    <source>
        <tissue evidence="7">Leaves</tissue>
    </source>
</reference>
<evidence type="ECO:0000313" key="6">
    <source>
        <dbReference type="Proteomes" id="UP001652660"/>
    </source>
</evidence>
<dbReference type="InterPro" id="IPR007529">
    <property type="entry name" value="Znf_HIT"/>
</dbReference>
<dbReference type="InterPro" id="IPR051639">
    <property type="entry name" value="BCD1"/>
</dbReference>
<keyword evidence="2 4" id="KW-0863">Zinc-finger</keyword>
<dbReference type="PANTHER" id="PTHR13483:SF11">
    <property type="entry name" value="ZINC FINGER HIT DOMAIN-CONTAINING PROTEIN 3"/>
    <property type="match status" value="1"/>
</dbReference>
<evidence type="ECO:0000256" key="4">
    <source>
        <dbReference type="PROSITE-ProRule" id="PRU00453"/>
    </source>
</evidence>
<evidence type="ECO:0000259" key="5">
    <source>
        <dbReference type="PROSITE" id="PS51083"/>
    </source>
</evidence>
<feature type="domain" description="HIT-type" evidence="5">
    <location>
        <begin position="6"/>
        <end position="39"/>
    </location>
</feature>
<dbReference type="PANTHER" id="PTHR13483">
    <property type="entry name" value="BOX C_D SNORNA PROTEIN 1-RELATED"/>
    <property type="match status" value="1"/>
</dbReference>
<protein>
    <recommendedName>
        <fullName evidence="5">HIT-type domain-containing protein</fullName>
    </recommendedName>
</protein>
<evidence type="ECO:0000313" key="7">
    <source>
        <dbReference type="RefSeq" id="XP_071918823.1"/>
    </source>
</evidence>
<dbReference type="RefSeq" id="XP_071918823.1">
    <property type="nucleotide sequence ID" value="XM_072062722.1"/>
</dbReference>
<name>A0ABM4VH14_COFAR</name>
<dbReference type="Pfam" id="PF04438">
    <property type="entry name" value="zf-HIT"/>
    <property type="match status" value="1"/>
</dbReference>
<evidence type="ECO:0000256" key="1">
    <source>
        <dbReference type="ARBA" id="ARBA00022723"/>
    </source>
</evidence>
<gene>
    <name evidence="7" type="primary">LOC140013439</name>
</gene>
<accession>A0ABM4VH14</accession>
<evidence type="ECO:0000256" key="2">
    <source>
        <dbReference type="ARBA" id="ARBA00022771"/>
    </source>
</evidence>
<dbReference type="Gene3D" id="3.30.60.190">
    <property type="match status" value="1"/>
</dbReference>
<keyword evidence="6" id="KW-1185">Reference proteome</keyword>
<reference evidence="6" key="1">
    <citation type="journal article" date="2025" name="Foods">
        <title>Unveiling the Microbial Signatures of Arabica Coffee Cherries: Insights into Ripeness Specific Diversity, Functional Traits, and Implications for Quality and Safety.</title>
        <authorList>
            <consortium name="RefSeq"/>
            <person name="Tenea G.N."/>
            <person name="Cifuentes V."/>
            <person name="Reyes P."/>
            <person name="Cevallos-Vallejos M."/>
        </authorList>
    </citation>
    <scope>NUCLEOTIDE SEQUENCE [LARGE SCALE GENOMIC DNA]</scope>
</reference>